<proteinExistence type="predicted"/>
<reference evidence="1" key="1">
    <citation type="submission" date="2020-11" db="EMBL/GenBank/DDBJ databases">
        <authorList>
            <person name="Tran Van P."/>
        </authorList>
    </citation>
    <scope>NUCLEOTIDE SEQUENCE</scope>
</reference>
<accession>A0A7R9DDT4</accession>
<dbReference type="AlphaFoldDB" id="A0A7R9DDT4"/>
<sequence>MTDIQSSKVMAISEMPLSNMSHILGKMEPHRFLNVCKGVVTCYDLDCVGPLLSVSTLSWMDLLNSMFP</sequence>
<dbReference type="EMBL" id="OD005348">
    <property type="protein sequence ID" value="CAD7411424.1"/>
    <property type="molecule type" value="Genomic_DNA"/>
</dbReference>
<name>A0A7R9DDT4_TIMPO</name>
<evidence type="ECO:0000313" key="1">
    <source>
        <dbReference type="EMBL" id="CAD7411424.1"/>
    </source>
</evidence>
<protein>
    <submittedName>
        <fullName evidence="1">Uncharacterized protein</fullName>
    </submittedName>
</protein>
<organism evidence="1">
    <name type="scientific">Timema poppense</name>
    <name type="common">Walking stick</name>
    <dbReference type="NCBI Taxonomy" id="170557"/>
    <lineage>
        <taxon>Eukaryota</taxon>
        <taxon>Metazoa</taxon>
        <taxon>Ecdysozoa</taxon>
        <taxon>Arthropoda</taxon>
        <taxon>Hexapoda</taxon>
        <taxon>Insecta</taxon>
        <taxon>Pterygota</taxon>
        <taxon>Neoptera</taxon>
        <taxon>Polyneoptera</taxon>
        <taxon>Phasmatodea</taxon>
        <taxon>Timematodea</taxon>
        <taxon>Timematoidea</taxon>
        <taxon>Timematidae</taxon>
        <taxon>Timema</taxon>
    </lineage>
</organism>
<gene>
    <name evidence="1" type="ORF">TPSB3V08_LOCUS7883</name>
</gene>